<evidence type="ECO:0000256" key="1">
    <source>
        <dbReference type="PROSITE-ProRule" id="PRU10141"/>
    </source>
</evidence>
<keyword evidence="4" id="KW-1185">Reference proteome</keyword>
<sequence>MQQSIHDFQELLKNGKILISNEYLKEILYKFDFIYYPDIQQTEKKANQYENKSKIIIIDERIENGIKYYVVCFDNNLIILPQENETENLILSSIFTKFDDIDKYFLRNCDIQSETDTAKKNFFIEINKFSSEFTITNKKMQHFWSMIVNCLCGFLIKKGYQNSRKNHEKYLKDEFVEYKEENAILRNKSYIELRILGKGSGGIVELIYHILKEEVFALKIPYAESLYLNERERNNFLNIRHPFIVSYVGYIGFSNQPKYLLLEYVEGETLDKYNLSDLNEQEKYIIIIELFLTIHYLHSQNYIYRDLRLSNIMINQNKDAILIDFDRALKANDETNSSIKDNEQTRNFNDEIDLPEANKTYKSDVYLLGYIIHYILYGKSPKKNNRMEIKEDFILKSWLNIDPTKRPNIFEMTNVFYYTFFTETAPEDKKMQYLILLASDQNIPGAQFSLG</sequence>
<dbReference type="InterPro" id="IPR011009">
    <property type="entry name" value="Kinase-like_dom_sf"/>
</dbReference>
<feature type="binding site" evidence="1">
    <location>
        <position position="219"/>
    </location>
    <ligand>
        <name>ATP</name>
        <dbReference type="ChEBI" id="CHEBI:30616"/>
    </ligand>
</feature>
<dbReference type="PROSITE" id="PS00109">
    <property type="entry name" value="PROTEIN_KINASE_TYR"/>
    <property type="match status" value="1"/>
</dbReference>
<dbReference type="InterPro" id="IPR008266">
    <property type="entry name" value="Tyr_kinase_AS"/>
</dbReference>
<comment type="caution">
    <text evidence="3">The sequence shown here is derived from an EMBL/GenBank/DDBJ whole genome shotgun (WGS) entry which is preliminary data.</text>
</comment>
<feature type="non-terminal residue" evidence="3">
    <location>
        <position position="451"/>
    </location>
</feature>
<dbReference type="EMBL" id="JAPFFF010000013">
    <property type="protein sequence ID" value="KAK8871526.1"/>
    <property type="molecule type" value="Genomic_DNA"/>
</dbReference>
<name>A0ABR2J1T5_9EUKA</name>
<evidence type="ECO:0000259" key="2">
    <source>
        <dbReference type="PROSITE" id="PS50011"/>
    </source>
</evidence>
<dbReference type="Proteomes" id="UP001470230">
    <property type="component" value="Unassembled WGS sequence"/>
</dbReference>
<organism evidence="3 4">
    <name type="scientific">Tritrichomonas musculus</name>
    <dbReference type="NCBI Taxonomy" id="1915356"/>
    <lineage>
        <taxon>Eukaryota</taxon>
        <taxon>Metamonada</taxon>
        <taxon>Parabasalia</taxon>
        <taxon>Tritrichomonadida</taxon>
        <taxon>Tritrichomonadidae</taxon>
        <taxon>Tritrichomonas</taxon>
    </lineage>
</organism>
<dbReference type="InterPro" id="IPR000719">
    <property type="entry name" value="Prot_kinase_dom"/>
</dbReference>
<dbReference type="PANTHER" id="PTHR44167:SF24">
    <property type="entry name" value="SERINE_THREONINE-PROTEIN KINASE CHK2"/>
    <property type="match status" value="1"/>
</dbReference>
<keyword evidence="1" id="KW-0067">ATP-binding</keyword>
<dbReference type="PROSITE" id="PS00107">
    <property type="entry name" value="PROTEIN_KINASE_ATP"/>
    <property type="match status" value="1"/>
</dbReference>
<feature type="domain" description="Protein kinase" evidence="2">
    <location>
        <begin position="190"/>
        <end position="421"/>
    </location>
</feature>
<protein>
    <recommendedName>
        <fullName evidence="2">Protein kinase domain-containing protein</fullName>
    </recommendedName>
</protein>
<reference evidence="3 4" key="1">
    <citation type="submission" date="2024-04" db="EMBL/GenBank/DDBJ databases">
        <title>Tritrichomonas musculus Genome.</title>
        <authorList>
            <person name="Alves-Ferreira E."/>
            <person name="Grigg M."/>
            <person name="Lorenzi H."/>
            <person name="Galac M."/>
        </authorList>
    </citation>
    <scope>NUCLEOTIDE SEQUENCE [LARGE SCALE GENOMIC DNA]</scope>
    <source>
        <strain evidence="3 4">EAF2021</strain>
    </source>
</reference>
<dbReference type="PANTHER" id="PTHR44167">
    <property type="entry name" value="OVARIAN-SPECIFIC SERINE/THREONINE-PROTEIN KINASE LOK-RELATED"/>
    <property type="match status" value="1"/>
</dbReference>
<accession>A0ABR2J1T5</accession>
<dbReference type="Pfam" id="PF00069">
    <property type="entry name" value="Pkinase"/>
    <property type="match status" value="1"/>
</dbReference>
<dbReference type="SUPFAM" id="SSF56112">
    <property type="entry name" value="Protein kinase-like (PK-like)"/>
    <property type="match status" value="1"/>
</dbReference>
<gene>
    <name evidence="3" type="ORF">M9Y10_007255</name>
</gene>
<proteinExistence type="predicted"/>
<keyword evidence="1" id="KW-0547">Nucleotide-binding</keyword>
<dbReference type="PROSITE" id="PS50011">
    <property type="entry name" value="PROTEIN_KINASE_DOM"/>
    <property type="match status" value="1"/>
</dbReference>
<dbReference type="Gene3D" id="1.10.510.10">
    <property type="entry name" value="Transferase(Phosphotransferase) domain 1"/>
    <property type="match status" value="1"/>
</dbReference>
<dbReference type="InterPro" id="IPR017441">
    <property type="entry name" value="Protein_kinase_ATP_BS"/>
</dbReference>
<dbReference type="CDD" id="cd00180">
    <property type="entry name" value="PKc"/>
    <property type="match status" value="1"/>
</dbReference>
<evidence type="ECO:0000313" key="4">
    <source>
        <dbReference type="Proteomes" id="UP001470230"/>
    </source>
</evidence>
<evidence type="ECO:0000313" key="3">
    <source>
        <dbReference type="EMBL" id="KAK8871526.1"/>
    </source>
</evidence>